<dbReference type="EMBL" id="CP053892">
    <property type="protein sequence ID" value="QKG24333.1"/>
    <property type="molecule type" value="Genomic_DNA"/>
</dbReference>
<dbReference type="AlphaFoldDB" id="A0A7D3VVP8"/>
<organism evidence="2 3">
    <name type="scientific">Actinomadura verrucosospora</name>
    <dbReference type="NCBI Taxonomy" id="46165"/>
    <lineage>
        <taxon>Bacteria</taxon>
        <taxon>Bacillati</taxon>
        <taxon>Actinomycetota</taxon>
        <taxon>Actinomycetes</taxon>
        <taxon>Streptosporangiales</taxon>
        <taxon>Thermomonosporaceae</taxon>
        <taxon>Actinomadura</taxon>
    </lineage>
</organism>
<dbReference type="Proteomes" id="UP000501240">
    <property type="component" value="Chromosome"/>
</dbReference>
<name>A0A7D3VVP8_ACTVE</name>
<reference evidence="2 3" key="1">
    <citation type="submission" date="2020-05" db="EMBL/GenBank/DDBJ databases">
        <title>Actinomadura verrucosospora NRRL-B18236 (PFL_A860) Genome sequencing and assembly.</title>
        <authorList>
            <person name="Samborskyy M."/>
        </authorList>
    </citation>
    <scope>NUCLEOTIDE SEQUENCE [LARGE SCALE GENOMIC DNA]</scope>
    <source>
        <strain evidence="2 3">NRRL:B18236</strain>
    </source>
</reference>
<dbReference type="RefSeq" id="WP_173098159.1">
    <property type="nucleotide sequence ID" value="NZ_CP053892.1"/>
</dbReference>
<dbReference type="InterPro" id="IPR025406">
    <property type="entry name" value="DUF4132"/>
</dbReference>
<keyword evidence="3" id="KW-1185">Reference proteome</keyword>
<accession>A0A7D3VVP8</accession>
<evidence type="ECO:0000313" key="3">
    <source>
        <dbReference type="Proteomes" id="UP000501240"/>
    </source>
</evidence>
<evidence type="ECO:0000259" key="1">
    <source>
        <dbReference type="Pfam" id="PF13569"/>
    </source>
</evidence>
<sequence>MDDSPAVPAFLVDPPWAEAAASDTAPVLVPGLTAPEPGPLAWEEGEQERWIKKADIIAIVHYPDDDPFWDGARERFLSGETRFAQQARELVYGPERAFGDLLPLFIERAEESSWHGINLHDLSAFDLEPLVARYGTRVRDMVLRAAKRRPVNCGEALLPYLDAEVARLMADWFVRLKSAKEIGHAWLLRHGANAVPYLVPDALGKQRGAREKAAAGLRLIAQELGRDAVAEAAAVHGDRAAAAVAALAGAGVPAVPVKAPKIPAWLDVAALPRPATAAGELDDAAAGNLVGVLMLAEEPPLPGRDALRAACTGLPEFAWAVFEAWRAAGEPNGHAWVLTQLGELGDDGTVLRAAPLVREWVAARKFVKVGRVVEDVLARIGTDAALAQLNLMTRRSFPGGARDDARLALLDAARRRGLTEGQLADRLVPDLGLDADGTLVLDYGPRRFVVGFDEQLKPFVTDEDGKRRKTLPKPGVKDDPGLAPAAHRAFTALKKDARTVAADQIVRLETAMVAGRRWTAGEFRTFVVAHPLLRHLARRLVWTAGADAFRIAEDGSFADVDDAAYALPDDAPVGVAHPLHLDVPAWSEVFADYEILQPFPQLARPVAELDEAERGGRRLARLEGGRIPFGTVLRLARRDWERAFPLDSGVEPGIYRSAGEKLHIAVELDPGLEAGAPGSTPEQTVRRVQVVTDLYSWWWNDRYAEDPDAPCLGDLDPVLVSEVLVDLAAPRRPPTT</sequence>
<protein>
    <submittedName>
        <fullName evidence="2">WGR domain-containing protein</fullName>
    </submittedName>
</protein>
<feature type="domain" description="DUF4132" evidence="1">
    <location>
        <begin position="465"/>
        <end position="640"/>
    </location>
</feature>
<gene>
    <name evidence="2" type="ORF">ACTIVE_5976</name>
</gene>
<evidence type="ECO:0000313" key="2">
    <source>
        <dbReference type="EMBL" id="QKG24333.1"/>
    </source>
</evidence>
<proteinExistence type="predicted"/>
<dbReference type="Pfam" id="PF13569">
    <property type="entry name" value="DUF4132"/>
    <property type="match status" value="1"/>
</dbReference>